<dbReference type="InterPro" id="IPR033932">
    <property type="entry name" value="YtcJ-like"/>
</dbReference>
<dbReference type="PANTHER" id="PTHR22642">
    <property type="entry name" value="IMIDAZOLONEPROPIONASE"/>
    <property type="match status" value="1"/>
</dbReference>
<feature type="domain" description="Amidohydrolase 3" evidence="2">
    <location>
        <begin position="53"/>
        <end position="536"/>
    </location>
</feature>
<dbReference type="EMBL" id="JBEPMU010000001">
    <property type="protein sequence ID" value="MET3650418.1"/>
    <property type="molecule type" value="Genomic_DNA"/>
</dbReference>
<dbReference type="InterPro" id="IPR011059">
    <property type="entry name" value="Metal-dep_hydrolase_composite"/>
</dbReference>
<evidence type="ECO:0000313" key="4">
    <source>
        <dbReference type="Proteomes" id="UP001549184"/>
    </source>
</evidence>
<dbReference type="CDD" id="cd01300">
    <property type="entry name" value="YtcJ_like"/>
    <property type="match status" value="1"/>
</dbReference>
<accession>A0ABV2JRJ7</accession>
<dbReference type="Proteomes" id="UP001549184">
    <property type="component" value="Unassembled WGS sequence"/>
</dbReference>
<gene>
    <name evidence="3" type="ORF">ABIC75_000120</name>
</gene>
<dbReference type="PANTHER" id="PTHR22642:SF21">
    <property type="entry name" value="PERIPLASMIC PROTEIN"/>
    <property type="match status" value="1"/>
</dbReference>
<evidence type="ECO:0000256" key="1">
    <source>
        <dbReference type="SAM" id="MobiDB-lite"/>
    </source>
</evidence>
<protein>
    <submittedName>
        <fullName evidence="3">Amidohydrolase YtcJ</fullName>
    </submittedName>
</protein>
<feature type="region of interest" description="Disordered" evidence="1">
    <location>
        <begin position="556"/>
        <end position="589"/>
    </location>
</feature>
<sequence>MAVYPTLIVHNAKIHTGVAQRPEVQALAVNGRRIVAVGTNGQIRSLAGPATVVIDAGKRRVIPGLIDANQHLIATGLDYNQQLRWDSVPTLAEALRMLAEQVARTPAPQWVRVVGGFCEHQFAERRLPTLEELNTIAPSTPVYVQHLQDRALLNAAAIAACGYDGQTADPPGGHIEWDDDGRPTGLLIATPTPEVFRQTLAHAPMLPHEYQVNSLRQTMRELNRLGITSVIDAGAAHLHYPDDYKAMEELAQHHLLTVRVAYHLAAQTPGGETGDFLHWCTINHYGDGDELFRFNGAGEVLVHAAMDYDNFRQPPPQLTAQTAVDLEDIVRRLVARRWPWRLHAVYDDTIGMALDVLERVDADMTLRALPWFFDGAETISARNIERVARLGGGINLQPRMAYQGEYFLERHGTDVASHTPPIRRMLDAGLHLGVGSGGTTAAGMDPWTTLYWLTTGRTLGGQTLYPPEDRLDRTSALALHTQDNTWFSGEGGSKGQLDIGEYADFAILSQDYFSVPDEDIRQIVAELTVMDGRVVYAQGDFRAFDLPPPMPLPEWSPVSHGSGCWRKRPGEEEADTIASSSRDGGRAQR</sequence>
<name>A0ABV2JRJ7_9GAMM</name>
<evidence type="ECO:0000313" key="3">
    <source>
        <dbReference type="EMBL" id="MET3650418.1"/>
    </source>
</evidence>
<dbReference type="Gene3D" id="3.20.20.140">
    <property type="entry name" value="Metal-dependent hydrolases"/>
    <property type="match status" value="1"/>
</dbReference>
<dbReference type="InterPro" id="IPR032466">
    <property type="entry name" value="Metal_Hydrolase"/>
</dbReference>
<comment type="caution">
    <text evidence="3">The sequence shown here is derived from an EMBL/GenBank/DDBJ whole genome shotgun (WGS) entry which is preliminary data.</text>
</comment>
<keyword evidence="4" id="KW-1185">Reference proteome</keyword>
<dbReference type="SUPFAM" id="SSF51556">
    <property type="entry name" value="Metallo-dependent hydrolases"/>
    <property type="match status" value="1"/>
</dbReference>
<dbReference type="SUPFAM" id="SSF51338">
    <property type="entry name" value="Composite domain of metallo-dependent hydrolases"/>
    <property type="match status" value="1"/>
</dbReference>
<organism evidence="3 4">
    <name type="scientific">Dyella japonica</name>
    <dbReference type="NCBI Taxonomy" id="231455"/>
    <lineage>
        <taxon>Bacteria</taxon>
        <taxon>Pseudomonadati</taxon>
        <taxon>Pseudomonadota</taxon>
        <taxon>Gammaproteobacteria</taxon>
        <taxon>Lysobacterales</taxon>
        <taxon>Rhodanobacteraceae</taxon>
        <taxon>Dyella</taxon>
    </lineage>
</organism>
<evidence type="ECO:0000259" key="2">
    <source>
        <dbReference type="Pfam" id="PF07969"/>
    </source>
</evidence>
<dbReference type="Gene3D" id="2.30.40.10">
    <property type="entry name" value="Urease, subunit C, domain 1"/>
    <property type="match status" value="1"/>
</dbReference>
<dbReference type="InterPro" id="IPR013108">
    <property type="entry name" value="Amidohydro_3"/>
</dbReference>
<dbReference type="RefSeq" id="WP_354011921.1">
    <property type="nucleotide sequence ID" value="NZ_JBEPMU010000001.1"/>
</dbReference>
<proteinExistence type="predicted"/>
<dbReference type="Pfam" id="PF07969">
    <property type="entry name" value="Amidohydro_3"/>
    <property type="match status" value="1"/>
</dbReference>
<reference evidence="3 4" key="1">
    <citation type="submission" date="2024-06" db="EMBL/GenBank/DDBJ databases">
        <title>Sorghum-associated microbial communities from plants grown in Nebraska, USA.</title>
        <authorList>
            <person name="Schachtman D."/>
        </authorList>
    </citation>
    <scope>NUCLEOTIDE SEQUENCE [LARGE SCALE GENOMIC DNA]</scope>
    <source>
        <strain evidence="3 4">1073</strain>
    </source>
</reference>
<dbReference type="Gene3D" id="3.10.310.70">
    <property type="match status" value="1"/>
</dbReference>